<evidence type="ECO:0000313" key="1">
    <source>
        <dbReference type="EMBL" id="KAK3257747.1"/>
    </source>
</evidence>
<name>A0AAE0KR72_9CHLO</name>
<comment type="caution">
    <text evidence="1">The sequence shown here is derived from an EMBL/GenBank/DDBJ whole genome shotgun (WGS) entry which is preliminary data.</text>
</comment>
<sequence length="204" mass="21701">MIARALRASHFGSCALTTRAAVFPAGLAVINEPPIIARTFFHWLAPAHQVFMSAQCINASVSQKGWRRGFASQCCGGSGGQGAKGLPVEDIARTLGQMAVPGEYPGEEVIQQLVEVAHPQIGDFRADDLSIAMLALAKMGFQPGEAFLADAALQGEKLAHRDVLAPVEIMTLLWSFIRLQHPVGTSLALHKPPFLLGASLPPAE</sequence>
<accession>A0AAE0KR72</accession>
<proteinExistence type="predicted"/>
<evidence type="ECO:0000313" key="2">
    <source>
        <dbReference type="Proteomes" id="UP001190700"/>
    </source>
</evidence>
<dbReference type="EMBL" id="LGRX02020164">
    <property type="protein sequence ID" value="KAK3257747.1"/>
    <property type="molecule type" value="Genomic_DNA"/>
</dbReference>
<dbReference type="AlphaFoldDB" id="A0AAE0KR72"/>
<protein>
    <submittedName>
        <fullName evidence="1">Uncharacterized protein</fullName>
    </submittedName>
</protein>
<reference evidence="1 2" key="1">
    <citation type="journal article" date="2015" name="Genome Biol. Evol.">
        <title>Comparative Genomics of a Bacterivorous Green Alga Reveals Evolutionary Causalities and Consequences of Phago-Mixotrophic Mode of Nutrition.</title>
        <authorList>
            <person name="Burns J.A."/>
            <person name="Paasch A."/>
            <person name="Narechania A."/>
            <person name="Kim E."/>
        </authorList>
    </citation>
    <scope>NUCLEOTIDE SEQUENCE [LARGE SCALE GENOMIC DNA]</scope>
    <source>
        <strain evidence="1 2">PLY_AMNH</strain>
    </source>
</reference>
<organism evidence="1 2">
    <name type="scientific">Cymbomonas tetramitiformis</name>
    <dbReference type="NCBI Taxonomy" id="36881"/>
    <lineage>
        <taxon>Eukaryota</taxon>
        <taxon>Viridiplantae</taxon>
        <taxon>Chlorophyta</taxon>
        <taxon>Pyramimonadophyceae</taxon>
        <taxon>Pyramimonadales</taxon>
        <taxon>Pyramimonadaceae</taxon>
        <taxon>Cymbomonas</taxon>
    </lineage>
</organism>
<keyword evidence="2" id="KW-1185">Reference proteome</keyword>
<gene>
    <name evidence="1" type="ORF">CYMTET_33178</name>
</gene>
<dbReference type="Proteomes" id="UP001190700">
    <property type="component" value="Unassembled WGS sequence"/>
</dbReference>